<evidence type="ECO:0000313" key="1">
    <source>
        <dbReference type="EMBL" id="KAL3286578.1"/>
    </source>
</evidence>
<dbReference type="EMBL" id="JABFTP020000185">
    <property type="protein sequence ID" value="KAL3286578.1"/>
    <property type="molecule type" value="Genomic_DNA"/>
</dbReference>
<keyword evidence="2" id="KW-1185">Reference proteome</keyword>
<proteinExistence type="predicted"/>
<organism evidence="1 2">
    <name type="scientific">Cryptolaemus montrouzieri</name>
    <dbReference type="NCBI Taxonomy" id="559131"/>
    <lineage>
        <taxon>Eukaryota</taxon>
        <taxon>Metazoa</taxon>
        <taxon>Ecdysozoa</taxon>
        <taxon>Arthropoda</taxon>
        <taxon>Hexapoda</taxon>
        <taxon>Insecta</taxon>
        <taxon>Pterygota</taxon>
        <taxon>Neoptera</taxon>
        <taxon>Endopterygota</taxon>
        <taxon>Coleoptera</taxon>
        <taxon>Polyphaga</taxon>
        <taxon>Cucujiformia</taxon>
        <taxon>Coccinelloidea</taxon>
        <taxon>Coccinellidae</taxon>
        <taxon>Scymninae</taxon>
        <taxon>Scymnini</taxon>
        <taxon>Cryptolaemus</taxon>
    </lineage>
</organism>
<name>A0ABD2P6N0_9CUCU</name>
<dbReference type="Proteomes" id="UP001516400">
    <property type="component" value="Unassembled WGS sequence"/>
</dbReference>
<reference evidence="1 2" key="1">
    <citation type="journal article" date="2021" name="BMC Biol.">
        <title>Horizontally acquired antibacterial genes associated with adaptive radiation of ladybird beetles.</title>
        <authorList>
            <person name="Li H.S."/>
            <person name="Tang X.F."/>
            <person name="Huang Y.H."/>
            <person name="Xu Z.Y."/>
            <person name="Chen M.L."/>
            <person name="Du X.Y."/>
            <person name="Qiu B.Y."/>
            <person name="Chen P.T."/>
            <person name="Zhang W."/>
            <person name="Slipinski A."/>
            <person name="Escalona H.E."/>
            <person name="Waterhouse R.M."/>
            <person name="Zwick A."/>
            <person name="Pang H."/>
        </authorList>
    </citation>
    <scope>NUCLEOTIDE SEQUENCE [LARGE SCALE GENOMIC DNA]</scope>
    <source>
        <strain evidence="1">SYSU2018</strain>
    </source>
</reference>
<protein>
    <submittedName>
        <fullName evidence="1">Uncharacterized protein</fullName>
    </submittedName>
</protein>
<dbReference type="AlphaFoldDB" id="A0ABD2P6N0"/>
<accession>A0ABD2P6N0</accession>
<comment type="caution">
    <text evidence="1">The sequence shown here is derived from an EMBL/GenBank/DDBJ whole genome shotgun (WGS) entry which is preliminary data.</text>
</comment>
<gene>
    <name evidence="1" type="ORF">HHI36_001079</name>
</gene>
<evidence type="ECO:0000313" key="2">
    <source>
        <dbReference type="Proteomes" id="UP001516400"/>
    </source>
</evidence>
<sequence length="227" mass="26514">MQMGFLFYLKSPLYIEASSLNIRILHFRQHERKNIRISKSSLKETYGAKETWRLEVINGYVDESVPHKTEIAKNVFEMYGSVDYNTRFAARYINDSCVYVRKNIISTDQKTIVFPNSSMNMSKIALFQSFRIIIQMEKASGEVNNIFSSSEKWIVKTLSSESSHECIKKAISQKLCIFFERCEGAKFSTVNLLLLPLLMFTSKYIWGKNILMKSFSRHRENMLLCNY</sequence>